<dbReference type="GeneTree" id="ENSGT00940000157200"/>
<dbReference type="GO" id="GO:1901096">
    <property type="term" value="P:regulation of autophagosome maturation"/>
    <property type="evidence" value="ECO:0007669"/>
    <property type="project" value="Ensembl"/>
</dbReference>
<dbReference type="FunFam" id="3.10.50.40:FF:000006">
    <property type="entry name" value="Peptidyl-prolyl cis-trans isomerase"/>
    <property type="match status" value="1"/>
</dbReference>
<keyword evidence="3" id="KW-0677">Repeat</keyword>
<keyword evidence="4 9" id="KW-0802">TPR repeat</keyword>
<evidence type="ECO:0000256" key="2">
    <source>
        <dbReference type="ARBA" id="ARBA00013194"/>
    </source>
</evidence>
<dbReference type="InterPro" id="IPR046357">
    <property type="entry name" value="PPIase_dom_sf"/>
</dbReference>
<dbReference type="PANTHER" id="PTHR46512:SF9">
    <property type="entry name" value="PEPTIDYLPROLYL ISOMERASE"/>
    <property type="match status" value="1"/>
</dbReference>
<evidence type="ECO:0000259" key="11">
    <source>
        <dbReference type="PROSITE" id="PS50059"/>
    </source>
</evidence>
<evidence type="ECO:0000256" key="8">
    <source>
        <dbReference type="PROSITE-ProRule" id="PRU00277"/>
    </source>
</evidence>
<comment type="catalytic activity">
    <reaction evidence="1 8">
        <text>[protein]-peptidylproline (omega=180) = [protein]-peptidylproline (omega=0)</text>
        <dbReference type="Rhea" id="RHEA:16237"/>
        <dbReference type="Rhea" id="RHEA-COMP:10747"/>
        <dbReference type="Rhea" id="RHEA-COMP:10748"/>
        <dbReference type="ChEBI" id="CHEBI:83833"/>
        <dbReference type="ChEBI" id="CHEBI:83834"/>
        <dbReference type="EC" id="5.2.1.8"/>
    </reaction>
</comment>
<evidence type="ECO:0000256" key="4">
    <source>
        <dbReference type="ARBA" id="ARBA00022803"/>
    </source>
</evidence>
<organism evidence="12 13">
    <name type="scientific">Eptatretus burgeri</name>
    <name type="common">Inshore hagfish</name>
    <dbReference type="NCBI Taxonomy" id="7764"/>
    <lineage>
        <taxon>Eukaryota</taxon>
        <taxon>Metazoa</taxon>
        <taxon>Chordata</taxon>
        <taxon>Craniata</taxon>
        <taxon>Vertebrata</taxon>
        <taxon>Cyclostomata</taxon>
        <taxon>Myxini</taxon>
        <taxon>Myxiniformes</taxon>
        <taxon>Myxinidae</taxon>
        <taxon>Eptatretinae</taxon>
        <taxon>Eptatretus</taxon>
    </lineage>
</organism>
<evidence type="ECO:0000313" key="13">
    <source>
        <dbReference type="Proteomes" id="UP000694388"/>
    </source>
</evidence>
<feature type="domain" description="PPIase FKBP-type" evidence="11">
    <location>
        <begin position="158"/>
        <end position="258"/>
    </location>
</feature>
<dbReference type="EC" id="5.2.1.8" evidence="2 8"/>
<feature type="compositionally biased region" description="Acidic residues" evidence="10">
    <location>
        <begin position="452"/>
        <end position="461"/>
    </location>
</feature>
<evidence type="ECO:0000313" key="12">
    <source>
        <dbReference type="Ensembl" id="ENSEBUP00000008462.1"/>
    </source>
</evidence>
<evidence type="ECO:0000256" key="1">
    <source>
        <dbReference type="ARBA" id="ARBA00000971"/>
    </source>
</evidence>
<dbReference type="InterPro" id="IPR019734">
    <property type="entry name" value="TPR_rpt"/>
</dbReference>
<dbReference type="SUPFAM" id="SSF54534">
    <property type="entry name" value="FKBP-like"/>
    <property type="match status" value="2"/>
</dbReference>
<dbReference type="GO" id="GO:0003755">
    <property type="term" value="F:peptidyl-prolyl cis-trans isomerase activity"/>
    <property type="evidence" value="ECO:0007669"/>
    <property type="project" value="UniProtKB-KW"/>
</dbReference>
<evidence type="ECO:0000256" key="6">
    <source>
        <dbReference type="ARBA" id="ARBA00023186"/>
    </source>
</evidence>
<dbReference type="PANTHER" id="PTHR46512">
    <property type="entry name" value="PEPTIDYLPROLYL ISOMERASE"/>
    <property type="match status" value="1"/>
</dbReference>
<dbReference type="InterPro" id="IPR001179">
    <property type="entry name" value="PPIase_FKBP_dom"/>
</dbReference>
<name>A0A8C4Q170_EPTBU</name>
<keyword evidence="13" id="KW-1185">Reference proteome</keyword>
<reference evidence="12" key="1">
    <citation type="submission" date="2025-08" db="UniProtKB">
        <authorList>
            <consortium name="Ensembl"/>
        </authorList>
    </citation>
    <scope>IDENTIFICATION</scope>
</reference>
<dbReference type="Gene3D" id="3.10.50.40">
    <property type="match status" value="2"/>
</dbReference>
<dbReference type="FunFam" id="1.25.40.10:FF:000008">
    <property type="entry name" value="Peptidylprolyl isomerase"/>
    <property type="match status" value="1"/>
</dbReference>
<dbReference type="Proteomes" id="UP000694388">
    <property type="component" value="Unplaced"/>
</dbReference>
<keyword evidence="6" id="KW-0143">Chaperone</keyword>
<feature type="repeat" description="TPR" evidence="9">
    <location>
        <begin position="324"/>
        <end position="357"/>
    </location>
</feature>
<dbReference type="InterPro" id="IPR050754">
    <property type="entry name" value="FKBP4/5/8-like"/>
</dbReference>
<proteinExistence type="predicted"/>
<dbReference type="Gene3D" id="1.25.40.10">
    <property type="entry name" value="Tetratricopeptide repeat domain"/>
    <property type="match status" value="1"/>
</dbReference>
<evidence type="ECO:0000256" key="3">
    <source>
        <dbReference type="ARBA" id="ARBA00022737"/>
    </source>
</evidence>
<feature type="region of interest" description="Disordered" evidence="10">
    <location>
        <begin position="1"/>
        <end position="24"/>
    </location>
</feature>
<evidence type="ECO:0000256" key="10">
    <source>
        <dbReference type="SAM" id="MobiDB-lite"/>
    </source>
</evidence>
<reference evidence="12" key="2">
    <citation type="submission" date="2025-09" db="UniProtKB">
        <authorList>
            <consortium name="Ensembl"/>
        </authorList>
    </citation>
    <scope>IDENTIFICATION</scope>
</reference>
<dbReference type="SMART" id="SM00028">
    <property type="entry name" value="TPR"/>
    <property type="match status" value="3"/>
</dbReference>
<dbReference type="Ensembl" id="ENSEBUT00000008965.1">
    <property type="protein sequence ID" value="ENSEBUP00000008462.1"/>
    <property type="gene ID" value="ENSEBUG00000005476.1"/>
</dbReference>
<dbReference type="InterPro" id="IPR011990">
    <property type="entry name" value="TPR-like_helical_dom_sf"/>
</dbReference>
<dbReference type="AlphaFoldDB" id="A0A8C4Q170"/>
<keyword evidence="7 8" id="KW-0413">Isomerase</keyword>
<dbReference type="FunFam" id="3.10.50.40:FF:000013">
    <property type="entry name" value="Peptidylprolyl isomerase"/>
    <property type="match status" value="1"/>
</dbReference>
<accession>A0A8C4Q170</accession>
<evidence type="ECO:0000256" key="7">
    <source>
        <dbReference type="ARBA" id="ARBA00023235"/>
    </source>
</evidence>
<keyword evidence="5 8" id="KW-0697">Rotamase</keyword>
<dbReference type="Pfam" id="PF00254">
    <property type="entry name" value="FKBP_C"/>
    <property type="match status" value="2"/>
</dbReference>
<feature type="domain" description="PPIase FKBP-type" evidence="11">
    <location>
        <begin position="41"/>
        <end position="129"/>
    </location>
</feature>
<evidence type="ECO:0000256" key="5">
    <source>
        <dbReference type="ARBA" id="ARBA00023110"/>
    </source>
</evidence>
<feature type="repeat" description="TPR" evidence="9">
    <location>
        <begin position="358"/>
        <end position="391"/>
    </location>
</feature>
<dbReference type="Pfam" id="PF13181">
    <property type="entry name" value="TPR_8"/>
    <property type="match status" value="1"/>
</dbReference>
<dbReference type="PROSITE" id="PS50005">
    <property type="entry name" value="TPR"/>
    <property type="match status" value="2"/>
</dbReference>
<feature type="region of interest" description="Disordered" evidence="10">
    <location>
        <begin position="447"/>
        <end position="481"/>
    </location>
</feature>
<sequence>MTADTEQKPEVEGEDITPKQDGGVRKLILQEGEGEERPLPGDNVWVHYTGKLTDGTVFDSSRDRNEKFSFELGKGQVIKAWDIAVATMKRGESSRITCHPEYAYGAAGSAPKIPPNATLVFEVELFDWQGEDLSDNGDGGIVRRVLTTGDGFTKPNEGASVHVDIEGRVGDNVFESRSLSFCMGEGEEHGVPNGVEKALEKMQKGEESLLFLKPKRIEIYGELHGIHRRYAFGDQGKEDFGIAPNTDVVYKVKLKDFEKSKESWEMDTKEKLEQSAIVKDKGTKYFKAGKIQQAISMYKKLTTWLDNEYAMSEDEDRTSKALLLATHSNLALCYLRLGEPVLAVQSSDKALQLDPNNEKALFRRGEARTAQGDFEAARLDFQAVRRINPGNQTALAREAKCKERQREQREQDKRLYANMFEKFAAQDAKKEAQNKKDDVFKEAYEEYVKDESNEEEMDVEPEPAATNGAEDGEEDAVKTET</sequence>
<evidence type="ECO:0000256" key="9">
    <source>
        <dbReference type="PROSITE-ProRule" id="PRU00339"/>
    </source>
</evidence>
<dbReference type="SUPFAM" id="SSF48452">
    <property type="entry name" value="TPR-like"/>
    <property type="match status" value="1"/>
</dbReference>
<protein>
    <recommendedName>
        <fullName evidence="2 8">peptidylprolyl isomerase</fullName>
        <ecNumber evidence="2 8">5.2.1.8</ecNumber>
    </recommendedName>
</protein>
<dbReference type="PROSITE" id="PS50059">
    <property type="entry name" value="FKBP_PPIASE"/>
    <property type="match status" value="2"/>
</dbReference>